<evidence type="ECO:0000313" key="1">
    <source>
        <dbReference type="EMBL" id="HAF8579097.1"/>
    </source>
</evidence>
<protein>
    <submittedName>
        <fullName evidence="1">Uncharacterized protein</fullName>
    </submittedName>
</protein>
<sequence length="104" mass="12105">MNNKKNEATHTNGKRLLTQKEAGDFLNYVFSPDADRDNQKRLHMKRFICDIQTVLNQANRALEFAQKDRWSIARAYLNNAARTIDSLKRVAREVPPMVNEEKQS</sequence>
<organism evidence="1">
    <name type="scientific">Salmonella enterica</name>
    <name type="common">Salmonella choleraesuis</name>
    <dbReference type="NCBI Taxonomy" id="28901"/>
    <lineage>
        <taxon>Bacteria</taxon>
        <taxon>Pseudomonadati</taxon>
        <taxon>Pseudomonadota</taxon>
        <taxon>Gammaproteobacteria</taxon>
        <taxon>Enterobacterales</taxon>
        <taxon>Enterobacteriaceae</taxon>
        <taxon>Salmonella</taxon>
    </lineage>
</organism>
<reference evidence="1" key="1">
    <citation type="journal article" date="2018" name="Genome Biol.">
        <title>SKESA: strategic k-mer extension for scrupulous assemblies.</title>
        <authorList>
            <person name="Souvorov A."/>
            <person name="Agarwala R."/>
            <person name="Lipman D.J."/>
        </authorList>
    </citation>
    <scope>NUCLEOTIDE SEQUENCE</scope>
    <source>
        <strain evidence="1">MA.MZ045</strain>
    </source>
</reference>
<comment type="caution">
    <text evidence="1">The sequence shown here is derived from an EMBL/GenBank/DDBJ whole genome shotgun (WGS) entry which is preliminary data.</text>
</comment>
<reference evidence="1" key="2">
    <citation type="submission" date="2020-02" db="EMBL/GenBank/DDBJ databases">
        <authorList>
            <consortium name="NCBI Pathogen Detection Project"/>
        </authorList>
    </citation>
    <scope>NUCLEOTIDE SEQUENCE</scope>
    <source>
        <strain evidence="1">MA.MZ045</strain>
    </source>
</reference>
<dbReference type="RefSeq" id="WP_079791688.1">
    <property type="nucleotide sequence ID" value="NZ_MXLQ01000015.1"/>
</dbReference>
<accession>A0A754B8T7</accession>
<dbReference type="AlphaFoldDB" id="A0A754B8T7"/>
<dbReference type="EMBL" id="DAAWNC010000006">
    <property type="protein sequence ID" value="HAF8579097.1"/>
    <property type="molecule type" value="Genomic_DNA"/>
</dbReference>
<gene>
    <name evidence="1" type="ORF">G5T75_003026</name>
</gene>
<proteinExistence type="predicted"/>
<name>A0A754B8T7_SALER</name>